<dbReference type="EMBL" id="SODZ01000015">
    <property type="protein sequence ID" value="TDX11797.1"/>
    <property type="molecule type" value="Genomic_DNA"/>
</dbReference>
<evidence type="ECO:0000313" key="1">
    <source>
        <dbReference type="EMBL" id="TDX11797.1"/>
    </source>
</evidence>
<name>A0A4R8EP24_9BACT</name>
<evidence type="ECO:0000313" key="2">
    <source>
        <dbReference type="Proteomes" id="UP000294817"/>
    </source>
</evidence>
<comment type="caution">
    <text evidence="1">The sequence shown here is derived from an EMBL/GenBank/DDBJ whole genome shotgun (WGS) entry which is preliminary data.</text>
</comment>
<protein>
    <submittedName>
        <fullName evidence="1">Uncharacterized protein</fullName>
    </submittedName>
</protein>
<proteinExistence type="predicted"/>
<keyword evidence="2" id="KW-1185">Reference proteome</keyword>
<dbReference type="RefSeq" id="WP_103877532.1">
    <property type="nucleotide sequence ID" value="NZ_SODZ01000015.1"/>
</dbReference>
<dbReference type="AlphaFoldDB" id="A0A4R8EP24"/>
<accession>A0A4R8EP24</accession>
<organism evidence="1 2">
    <name type="scientific">Petrotoga sibirica</name>
    <dbReference type="NCBI Taxonomy" id="156202"/>
    <lineage>
        <taxon>Bacteria</taxon>
        <taxon>Thermotogati</taxon>
        <taxon>Thermotogota</taxon>
        <taxon>Thermotogae</taxon>
        <taxon>Petrotogales</taxon>
        <taxon>Petrotogaceae</taxon>
        <taxon>Petrotoga</taxon>
    </lineage>
</organism>
<sequence length="61" mass="7271">MCDNKNKKLEIAMKDFKKTIKAYVNVGTAERKKYRGINDRSIQLNKDITQILEKNKRNRRT</sequence>
<gene>
    <name evidence="1" type="ORF">C8D74_1152</name>
</gene>
<reference evidence="1 2" key="1">
    <citation type="submission" date="2019-03" db="EMBL/GenBank/DDBJ databases">
        <title>Genomic Encyclopedia of Type Strains, Phase IV (KMG-IV): sequencing the most valuable type-strain genomes for metagenomic binning, comparative biology and taxonomic classification.</title>
        <authorList>
            <person name="Goeker M."/>
        </authorList>
    </citation>
    <scope>NUCLEOTIDE SEQUENCE [LARGE SCALE GENOMIC DNA]</scope>
    <source>
        <strain evidence="1 2">DSM 13575</strain>
    </source>
</reference>
<dbReference type="Proteomes" id="UP000294817">
    <property type="component" value="Unassembled WGS sequence"/>
</dbReference>